<protein>
    <submittedName>
        <fullName evidence="9">Nicotinamide mononucleotide transporter</fullName>
    </submittedName>
</protein>
<evidence type="ECO:0000313" key="9">
    <source>
        <dbReference type="EMBL" id="MBC5661834.1"/>
    </source>
</evidence>
<dbReference type="Pfam" id="PF04973">
    <property type="entry name" value="NMN_transporter"/>
    <property type="match status" value="1"/>
</dbReference>
<feature type="transmembrane region" description="Helical" evidence="8">
    <location>
        <begin position="57"/>
        <end position="76"/>
    </location>
</feature>
<keyword evidence="3" id="KW-0813">Transport</keyword>
<feature type="transmembrane region" description="Helical" evidence="8">
    <location>
        <begin position="196"/>
        <end position="216"/>
    </location>
</feature>
<feature type="transmembrane region" description="Helical" evidence="8">
    <location>
        <begin position="173"/>
        <end position="190"/>
    </location>
</feature>
<accession>A0A8I0AMM0</accession>
<feature type="transmembrane region" description="Helical" evidence="8">
    <location>
        <begin position="82"/>
        <end position="101"/>
    </location>
</feature>
<sequence length="226" mass="25642">MNNPIKELTKKEWIIWLGSICIVCISNLLTTDFDLLTLVAALVGVTSLIFAAKGNVWAQILMVIFSILYGIISYRFHYWGEMITYLGMTMPMAIWSTITWLQNPSGGNGNVVKIQKLNRKHIIGLIISGAIVTAVFYYILVVFDTPNIIFSTISIITSFLAAALTMLRSSYYAVWYAANDIVLIILWVLASMKNPAYIPVVVNFGIFFINDMYGYISWKRRERIQL</sequence>
<evidence type="ECO:0000256" key="7">
    <source>
        <dbReference type="ARBA" id="ARBA00023136"/>
    </source>
</evidence>
<keyword evidence="5 8" id="KW-0812">Transmembrane</keyword>
<dbReference type="PANTHER" id="PTHR36122:SF2">
    <property type="entry name" value="NICOTINAMIDE RIBOSIDE TRANSPORTER PNUC"/>
    <property type="match status" value="1"/>
</dbReference>
<comment type="caution">
    <text evidence="9">The sequence shown here is derived from an EMBL/GenBank/DDBJ whole genome shotgun (WGS) entry which is preliminary data.</text>
</comment>
<keyword evidence="7 8" id="KW-0472">Membrane</keyword>
<comment type="similarity">
    <text evidence="2">Belongs to the nicotinamide ribonucleoside (NR) uptake permease (TC 4.B.1) family.</text>
</comment>
<feature type="transmembrane region" description="Helical" evidence="8">
    <location>
        <begin position="122"/>
        <end position="142"/>
    </location>
</feature>
<dbReference type="AlphaFoldDB" id="A0A8I0AMM0"/>
<dbReference type="EMBL" id="JACOOX010000002">
    <property type="protein sequence ID" value="MBC5661834.1"/>
    <property type="molecule type" value="Genomic_DNA"/>
</dbReference>
<feature type="transmembrane region" description="Helical" evidence="8">
    <location>
        <begin position="12"/>
        <end position="29"/>
    </location>
</feature>
<evidence type="ECO:0000256" key="5">
    <source>
        <dbReference type="ARBA" id="ARBA00022692"/>
    </source>
</evidence>
<dbReference type="InterPro" id="IPR006419">
    <property type="entry name" value="NMN_transpt_PnuC"/>
</dbReference>
<keyword evidence="4" id="KW-1003">Cell membrane</keyword>
<evidence type="ECO:0000256" key="2">
    <source>
        <dbReference type="ARBA" id="ARBA00006669"/>
    </source>
</evidence>
<evidence type="ECO:0000256" key="4">
    <source>
        <dbReference type="ARBA" id="ARBA00022475"/>
    </source>
</evidence>
<organism evidence="9 10">
    <name type="scientific">Coprococcus hominis</name>
    <name type="common">ex Liu et al. 2022</name>
    <dbReference type="NCBI Taxonomy" id="2763039"/>
    <lineage>
        <taxon>Bacteria</taxon>
        <taxon>Bacillati</taxon>
        <taxon>Bacillota</taxon>
        <taxon>Clostridia</taxon>
        <taxon>Lachnospirales</taxon>
        <taxon>Lachnospiraceae</taxon>
        <taxon>Coprococcus</taxon>
    </lineage>
</organism>
<dbReference type="Proteomes" id="UP000615234">
    <property type="component" value="Unassembled WGS sequence"/>
</dbReference>
<gene>
    <name evidence="9" type="ORF">H8S09_02820</name>
</gene>
<evidence type="ECO:0000256" key="8">
    <source>
        <dbReference type="SAM" id="Phobius"/>
    </source>
</evidence>
<proteinExistence type="inferred from homology"/>
<name>A0A8I0AMM0_9FIRM</name>
<dbReference type="RefSeq" id="WP_186847338.1">
    <property type="nucleotide sequence ID" value="NZ_JACOOX010000002.1"/>
</dbReference>
<feature type="transmembrane region" description="Helical" evidence="8">
    <location>
        <begin position="35"/>
        <end position="52"/>
    </location>
</feature>
<dbReference type="PANTHER" id="PTHR36122">
    <property type="entry name" value="NICOTINAMIDE RIBOSIDE TRANSPORTER PNUC"/>
    <property type="match status" value="1"/>
</dbReference>
<evidence type="ECO:0000256" key="6">
    <source>
        <dbReference type="ARBA" id="ARBA00022989"/>
    </source>
</evidence>
<dbReference type="GO" id="GO:0005886">
    <property type="term" value="C:plasma membrane"/>
    <property type="evidence" value="ECO:0007669"/>
    <property type="project" value="UniProtKB-SubCell"/>
</dbReference>
<reference evidence="9 10" key="1">
    <citation type="submission" date="2020-08" db="EMBL/GenBank/DDBJ databases">
        <title>Genome public.</title>
        <authorList>
            <person name="Liu C."/>
            <person name="Sun Q."/>
        </authorList>
    </citation>
    <scope>NUCLEOTIDE SEQUENCE [LARGE SCALE GENOMIC DNA]</scope>
    <source>
        <strain evidence="9 10">NSJ-10</strain>
    </source>
</reference>
<evidence type="ECO:0000313" key="10">
    <source>
        <dbReference type="Proteomes" id="UP000615234"/>
    </source>
</evidence>
<feature type="transmembrane region" description="Helical" evidence="8">
    <location>
        <begin position="148"/>
        <end position="166"/>
    </location>
</feature>
<evidence type="ECO:0000256" key="3">
    <source>
        <dbReference type="ARBA" id="ARBA00022448"/>
    </source>
</evidence>
<keyword evidence="10" id="KW-1185">Reference proteome</keyword>
<keyword evidence="6 8" id="KW-1133">Transmembrane helix</keyword>
<dbReference type="GO" id="GO:0034257">
    <property type="term" value="F:nicotinamide riboside transmembrane transporter activity"/>
    <property type="evidence" value="ECO:0007669"/>
    <property type="project" value="InterPro"/>
</dbReference>
<comment type="subcellular location">
    <subcellularLocation>
        <location evidence="1">Cell membrane</location>
        <topology evidence="1">Multi-pass membrane protein</topology>
    </subcellularLocation>
</comment>
<evidence type="ECO:0000256" key="1">
    <source>
        <dbReference type="ARBA" id="ARBA00004651"/>
    </source>
</evidence>
<dbReference type="NCBIfam" id="TIGR01528">
    <property type="entry name" value="NMN_trans_PnuC"/>
    <property type="match status" value="1"/>
</dbReference>